<sequence>MKIDFLKKELWDLLRTIQDSKDIVICPIAKAHNMTPLQLRLLMEINAAEEISLSRLSKVLEMNNGNVSTLCKKMEQRGFLTRQRRLDDERYIALKISPDGKRVLQQMDADMHDKYCLFLDCVSEEQLEKITTGLKELQLLLRKMNDQ</sequence>
<dbReference type="SUPFAM" id="SSF46785">
    <property type="entry name" value="Winged helix' DNA-binding domain"/>
    <property type="match status" value="1"/>
</dbReference>
<dbReference type="SMART" id="SM00347">
    <property type="entry name" value="HTH_MARR"/>
    <property type="match status" value="1"/>
</dbReference>
<dbReference type="Pfam" id="PF01047">
    <property type="entry name" value="MarR"/>
    <property type="match status" value="1"/>
</dbReference>
<dbReference type="OrthoDB" id="288929at2"/>
<dbReference type="PANTHER" id="PTHR33164">
    <property type="entry name" value="TRANSCRIPTIONAL REGULATOR, MARR FAMILY"/>
    <property type="match status" value="1"/>
</dbReference>
<dbReference type="InterPro" id="IPR039422">
    <property type="entry name" value="MarR/SlyA-like"/>
</dbReference>
<feature type="domain" description="HTH marR-type" evidence="1">
    <location>
        <begin position="1"/>
        <end position="146"/>
    </location>
</feature>
<organism evidence="2 3">
    <name type="scientific">Trichococcus palustris</name>
    <dbReference type="NCBI Taxonomy" id="140314"/>
    <lineage>
        <taxon>Bacteria</taxon>
        <taxon>Bacillati</taxon>
        <taxon>Bacillota</taxon>
        <taxon>Bacilli</taxon>
        <taxon>Lactobacillales</taxon>
        <taxon>Carnobacteriaceae</taxon>
        <taxon>Trichococcus</taxon>
    </lineage>
</organism>
<dbReference type="AlphaFoldDB" id="A0A143YH54"/>
<dbReference type="PANTHER" id="PTHR33164:SF43">
    <property type="entry name" value="HTH-TYPE TRANSCRIPTIONAL REPRESSOR YETL"/>
    <property type="match status" value="1"/>
</dbReference>
<gene>
    <name evidence="2" type="ORF">Tpal_994</name>
</gene>
<reference evidence="2 3" key="1">
    <citation type="submission" date="2016-02" db="EMBL/GenBank/DDBJ databases">
        <authorList>
            <person name="Wen L."/>
            <person name="He K."/>
            <person name="Yang H."/>
        </authorList>
    </citation>
    <scope>NUCLEOTIDE SEQUENCE [LARGE SCALE GENOMIC DNA]</scope>
    <source>
        <strain evidence="2">Trichococcus palustris</strain>
    </source>
</reference>
<dbReference type="PROSITE" id="PS50995">
    <property type="entry name" value="HTH_MARR_2"/>
    <property type="match status" value="1"/>
</dbReference>
<protein>
    <submittedName>
        <fullName evidence="2">Helix turn helix multiple antibiotic resistance protein</fullName>
    </submittedName>
</protein>
<dbReference type="InterPro" id="IPR036390">
    <property type="entry name" value="WH_DNA-bd_sf"/>
</dbReference>
<dbReference type="RefSeq" id="WP_087032159.1">
    <property type="nucleotide sequence ID" value="NZ_FJNE01000003.1"/>
</dbReference>
<dbReference type="GO" id="GO:0006950">
    <property type="term" value="P:response to stress"/>
    <property type="evidence" value="ECO:0007669"/>
    <property type="project" value="TreeGrafter"/>
</dbReference>
<proteinExistence type="predicted"/>
<dbReference type="STRING" id="140314.SAMN04488076_1228"/>
<name>A0A143YH54_9LACT</name>
<evidence type="ECO:0000259" key="1">
    <source>
        <dbReference type="PROSITE" id="PS50995"/>
    </source>
</evidence>
<dbReference type="GO" id="GO:0003700">
    <property type="term" value="F:DNA-binding transcription factor activity"/>
    <property type="evidence" value="ECO:0007669"/>
    <property type="project" value="InterPro"/>
</dbReference>
<dbReference type="Gene3D" id="1.10.10.10">
    <property type="entry name" value="Winged helix-like DNA-binding domain superfamily/Winged helix DNA-binding domain"/>
    <property type="match status" value="1"/>
</dbReference>
<evidence type="ECO:0000313" key="3">
    <source>
        <dbReference type="Proteomes" id="UP000242754"/>
    </source>
</evidence>
<dbReference type="EMBL" id="FJNE01000003">
    <property type="protein sequence ID" value="CZQ88463.1"/>
    <property type="molecule type" value="Genomic_DNA"/>
</dbReference>
<accession>A0A143YH54</accession>
<evidence type="ECO:0000313" key="2">
    <source>
        <dbReference type="EMBL" id="CZQ88463.1"/>
    </source>
</evidence>
<dbReference type="InterPro" id="IPR036388">
    <property type="entry name" value="WH-like_DNA-bd_sf"/>
</dbReference>
<dbReference type="InterPro" id="IPR000835">
    <property type="entry name" value="HTH_MarR-typ"/>
</dbReference>
<dbReference type="Proteomes" id="UP000242754">
    <property type="component" value="Unassembled WGS sequence"/>
</dbReference>
<keyword evidence="3" id="KW-1185">Reference proteome</keyword>
<dbReference type="PRINTS" id="PR00598">
    <property type="entry name" value="HTHMARR"/>
</dbReference>